<keyword evidence="2" id="KW-0677">Repeat</keyword>
<dbReference type="SUPFAM" id="SSF48452">
    <property type="entry name" value="TPR-like"/>
    <property type="match status" value="3"/>
</dbReference>
<reference evidence="12" key="1">
    <citation type="journal article" date="2023" name="Commun. Biol.">
        <title>Genome analysis of Parmales, the sister group of diatoms, reveals the evolutionary specialization of diatoms from phago-mixotrophs to photoautotrophs.</title>
        <authorList>
            <person name="Ban H."/>
            <person name="Sato S."/>
            <person name="Yoshikawa S."/>
            <person name="Yamada K."/>
            <person name="Nakamura Y."/>
            <person name="Ichinomiya M."/>
            <person name="Sato N."/>
            <person name="Blanc-Mathieu R."/>
            <person name="Endo H."/>
            <person name="Kuwata A."/>
            <person name="Ogata H."/>
        </authorList>
    </citation>
    <scope>NUCLEOTIDE SEQUENCE [LARGE SCALE GENOMIC DNA]</scope>
    <source>
        <strain evidence="12">NIES 3701</strain>
    </source>
</reference>
<dbReference type="PROSITE" id="PS50089">
    <property type="entry name" value="ZF_RING_2"/>
    <property type="match status" value="1"/>
</dbReference>
<organism evidence="11 12">
    <name type="scientific">Triparma strigata</name>
    <dbReference type="NCBI Taxonomy" id="1606541"/>
    <lineage>
        <taxon>Eukaryota</taxon>
        <taxon>Sar</taxon>
        <taxon>Stramenopiles</taxon>
        <taxon>Ochrophyta</taxon>
        <taxon>Bolidophyceae</taxon>
        <taxon>Parmales</taxon>
        <taxon>Triparmaceae</taxon>
        <taxon>Triparma</taxon>
    </lineage>
</organism>
<gene>
    <name evidence="11" type="ORF">TrST_g10831</name>
</gene>
<evidence type="ECO:0000259" key="9">
    <source>
        <dbReference type="PROSITE" id="PS50076"/>
    </source>
</evidence>
<evidence type="ECO:0000256" key="3">
    <source>
        <dbReference type="ARBA" id="ARBA00022771"/>
    </source>
</evidence>
<accession>A0A9W7EJG8</accession>
<dbReference type="PANTHER" id="PTHR45188">
    <property type="entry name" value="DNAJ PROTEIN P58IPK HOMOLOG"/>
    <property type="match status" value="1"/>
</dbReference>
<dbReference type="PROSITE" id="PS00518">
    <property type="entry name" value="ZF_RING_1"/>
    <property type="match status" value="1"/>
</dbReference>
<dbReference type="SMART" id="SM00028">
    <property type="entry name" value="TPR"/>
    <property type="match status" value="4"/>
</dbReference>
<dbReference type="PROSITE" id="PS50076">
    <property type="entry name" value="DNAJ_2"/>
    <property type="match status" value="1"/>
</dbReference>
<keyword evidence="4 7" id="KW-0802">TPR repeat</keyword>
<dbReference type="InterPro" id="IPR011990">
    <property type="entry name" value="TPR-like_helical_dom_sf"/>
</dbReference>
<evidence type="ECO:0000256" key="8">
    <source>
        <dbReference type="SAM" id="MobiDB-lite"/>
    </source>
</evidence>
<dbReference type="PANTHER" id="PTHR45188:SF2">
    <property type="entry name" value="DNAJ HOMOLOG SUBFAMILY C MEMBER 7"/>
    <property type="match status" value="1"/>
</dbReference>
<feature type="domain" description="RING-type" evidence="10">
    <location>
        <begin position="20"/>
        <end position="60"/>
    </location>
</feature>
<dbReference type="InterPro" id="IPR019734">
    <property type="entry name" value="TPR_rpt"/>
</dbReference>
<dbReference type="PRINTS" id="PR00625">
    <property type="entry name" value="JDOMAIN"/>
</dbReference>
<dbReference type="Pfam" id="PF00226">
    <property type="entry name" value="DnaJ"/>
    <property type="match status" value="1"/>
</dbReference>
<feature type="region of interest" description="Disordered" evidence="8">
    <location>
        <begin position="126"/>
        <end position="153"/>
    </location>
</feature>
<evidence type="ECO:0000313" key="12">
    <source>
        <dbReference type="Proteomes" id="UP001165085"/>
    </source>
</evidence>
<dbReference type="SUPFAM" id="SSF46565">
    <property type="entry name" value="Chaperone J-domain"/>
    <property type="match status" value="1"/>
</dbReference>
<keyword evidence="12" id="KW-1185">Reference proteome</keyword>
<keyword evidence="1" id="KW-0479">Metal-binding</keyword>
<dbReference type="GO" id="GO:0005737">
    <property type="term" value="C:cytoplasm"/>
    <property type="evidence" value="ECO:0007669"/>
    <property type="project" value="UniProtKB-ARBA"/>
</dbReference>
<proteinExistence type="predicted"/>
<dbReference type="AlphaFoldDB" id="A0A9W7EJG8"/>
<dbReference type="Pfam" id="PF13639">
    <property type="entry name" value="zf-RING_2"/>
    <property type="match status" value="1"/>
</dbReference>
<evidence type="ECO:0000256" key="4">
    <source>
        <dbReference type="ARBA" id="ARBA00022803"/>
    </source>
</evidence>
<dbReference type="Gene3D" id="1.10.287.110">
    <property type="entry name" value="DnaJ domain"/>
    <property type="match status" value="1"/>
</dbReference>
<dbReference type="SUPFAM" id="SSF57850">
    <property type="entry name" value="RING/U-box"/>
    <property type="match status" value="1"/>
</dbReference>
<keyword evidence="3 6" id="KW-0863">Zinc-finger</keyword>
<dbReference type="InterPro" id="IPR036869">
    <property type="entry name" value="J_dom_sf"/>
</dbReference>
<evidence type="ECO:0000256" key="5">
    <source>
        <dbReference type="ARBA" id="ARBA00022833"/>
    </source>
</evidence>
<dbReference type="EMBL" id="BRXY01000251">
    <property type="protein sequence ID" value="GMH80897.1"/>
    <property type="molecule type" value="Genomic_DNA"/>
</dbReference>
<dbReference type="InterPro" id="IPR017907">
    <property type="entry name" value="Znf_RING_CS"/>
</dbReference>
<feature type="domain" description="J" evidence="9">
    <location>
        <begin position="526"/>
        <end position="596"/>
    </location>
</feature>
<evidence type="ECO:0000259" key="10">
    <source>
        <dbReference type="PROSITE" id="PS50089"/>
    </source>
</evidence>
<dbReference type="CDD" id="cd06257">
    <property type="entry name" value="DnaJ"/>
    <property type="match status" value="1"/>
</dbReference>
<evidence type="ECO:0000256" key="6">
    <source>
        <dbReference type="PROSITE-ProRule" id="PRU00175"/>
    </source>
</evidence>
<dbReference type="Gene3D" id="3.30.40.10">
    <property type="entry name" value="Zinc/RING finger domain, C3HC4 (zinc finger)"/>
    <property type="match status" value="1"/>
</dbReference>
<evidence type="ECO:0000256" key="1">
    <source>
        <dbReference type="ARBA" id="ARBA00022723"/>
    </source>
</evidence>
<comment type="caution">
    <text evidence="11">The sequence shown here is derived from an EMBL/GenBank/DDBJ whole genome shotgun (WGS) entry which is preliminary data.</text>
</comment>
<feature type="repeat" description="TPR" evidence="7">
    <location>
        <begin position="350"/>
        <end position="383"/>
    </location>
</feature>
<protein>
    <submittedName>
        <fullName evidence="11">Uncharacterized protein</fullName>
    </submittedName>
</protein>
<dbReference type="SMART" id="SM00271">
    <property type="entry name" value="DnaJ"/>
    <property type="match status" value="1"/>
</dbReference>
<evidence type="ECO:0000256" key="7">
    <source>
        <dbReference type="PROSITE-ProRule" id="PRU00339"/>
    </source>
</evidence>
<dbReference type="InterPro" id="IPR001623">
    <property type="entry name" value="DnaJ_domain"/>
</dbReference>
<dbReference type="PROSITE" id="PS50005">
    <property type="entry name" value="TPR"/>
    <property type="match status" value="1"/>
</dbReference>
<dbReference type="InterPro" id="IPR013083">
    <property type="entry name" value="Znf_RING/FYVE/PHD"/>
</dbReference>
<evidence type="ECO:0000313" key="11">
    <source>
        <dbReference type="EMBL" id="GMH80897.1"/>
    </source>
</evidence>
<keyword evidence="5" id="KW-0862">Zinc</keyword>
<sequence length="622" mass="69486">MGLELAFCISPESHAGEFTCLICHCLIDLNATSTQPCSHAFCTSCIEPWLKMHQRCPTCNEDLSHSGAVGPLSQNEKLAYRVLRRIKVRCPFQDDCDWTGDYGDLQAHMTNDEHFISMFGKSAGPEGAVAQEKKSGDPTAPPKPQNTKQGNHHGVSVTYKEQGDARFQANNYVEAQDLYSKALNIFTLQPSLKSTSDGLYTSILANRAAARMMLRDFAGLISDCNEVLKIDKNYIKAAIRKNKALTEMGKFEEACAAIREFAAEATSPAIRDAVAAEVKRAEGLRSGWQQGQEQFRQKDFGRAKNSFNVLMRNTSAPKVVIASARSDLGLGLVDSATRLVLQVNRRHATPESLECGGIAMLLSGEFDKAMEYFKEAARMDPELESNKQELRRCRTMRDCMADARRKVFERDFAKAVELYEGVKAAYAELPRQSPLYATLHVEAAGAKLRMKDFAGCLKDCATCLYAKDDCATAWVYKAKALHGLGREEEALEDLRPLMSSWGAGHAAVRDAYEKAEFEVKKKNRTDYYKLFGLPTVCSEMEIKKQYKVKALELHPDKIVERTEAEQKKATAVFQLLGEGLEILTDPQKRALYDEGYDKEAIEERVAAANRAAHSQNHHRHHR</sequence>
<name>A0A9W7EJG8_9STRA</name>
<dbReference type="InterPro" id="IPR001841">
    <property type="entry name" value="Znf_RING"/>
</dbReference>
<dbReference type="SMART" id="SM00184">
    <property type="entry name" value="RING"/>
    <property type="match status" value="1"/>
</dbReference>
<dbReference type="GO" id="GO:0008270">
    <property type="term" value="F:zinc ion binding"/>
    <property type="evidence" value="ECO:0007669"/>
    <property type="project" value="UniProtKB-KW"/>
</dbReference>
<dbReference type="OrthoDB" id="765884at2759"/>
<dbReference type="Gene3D" id="1.25.40.10">
    <property type="entry name" value="Tetratricopeptide repeat domain"/>
    <property type="match status" value="2"/>
</dbReference>
<dbReference type="Proteomes" id="UP001165085">
    <property type="component" value="Unassembled WGS sequence"/>
</dbReference>
<evidence type="ECO:0000256" key="2">
    <source>
        <dbReference type="ARBA" id="ARBA00022737"/>
    </source>
</evidence>